<evidence type="ECO:0000313" key="1">
    <source>
        <dbReference type="EMBL" id="GIY88117.1"/>
    </source>
</evidence>
<protein>
    <submittedName>
        <fullName evidence="1">Uncharacterized protein</fullName>
    </submittedName>
</protein>
<comment type="caution">
    <text evidence="1">The sequence shown here is derived from an EMBL/GenBank/DDBJ whole genome shotgun (WGS) entry which is preliminary data.</text>
</comment>
<dbReference type="EMBL" id="BPLR01017022">
    <property type="protein sequence ID" value="GIY88117.1"/>
    <property type="molecule type" value="Genomic_DNA"/>
</dbReference>
<organism evidence="1 2">
    <name type="scientific">Caerostris extrusa</name>
    <name type="common">Bark spider</name>
    <name type="synonym">Caerostris bankana</name>
    <dbReference type="NCBI Taxonomy" id="172846"/>
    <lineage>
        <taxon>Eukaryota</taxon>
        <taxon>Metazoa</taxon>
        <taxon>Ecdysozoa</taxon>
        <taxon>Arthropoda</taxon>
        <taxon>Chelicerata</taxon>
        <taxon>Arachnida</taxon>
        <taxon>Araneae</taxon>
        <taxon>Araneomorphae</taxon>
        <taxon>Entelegynae</taxon>
        <taxon>Araneoidea</taxon>
        <taxon>Araneidae</taxon>
        <taxon>Caerostris</taxon>
    </lineage>
</organism>
<sequence>MSSTTFNLEMYTPHHSQAGLFSMLENVKNDLSGHQCMKYILLNLEWTRSADSNKGHFVKCHLTRCSPSEQVLMCSLFSCCSLSSRMLAQPTEKFFSAGMSTEFSLDHPSSTAGRRQAEN</sequence>
<name>A0AAV4WYX5_CAEEX</name>
<dbReference type="Proteomes" id="UP001054945">
    <property type="component" value="Unassembled WGS sequence"/>
</dbReference>
<gene>
    <name evidence="1" type="ORF">CEXT_556431</name>
</gene>
<dbReference type="AlphaFoldDB" id="A0AAV4WYX5"/>
<reference evidence="1 2" key="1">
    <citation type="submission" date="2021-06" db="EMBL/GenBank/DDBJ databases">
        <title>Caerostris extrusa draft genome.</title>
        <authorList>
            <person name="Kono N."/>
            <person name="Arakawa K."/>
        </authorList>
    </citation>
    <scope>NUCLEOTIDE SEQUENCE [LARGE SCALE GENOMIC DNA]</scope>
</reference>
<proteinExistence type="predicted"/>
<evidence type="ECO:0000313" key="2">
    <source>
        <dbReference type="Proteomes" id="UP001054945"/>
    </source>
</evidence>
<accession>A0AAV4WYX5</accession>
<keyword evidence="2" id="KW-1185">Reference proteome</keyword>